<evidence type="ECO:0000256" key="2">
    <source>
        <dbReference type="ARBA" id="ARBA00010072"/>
    </source>
</evidence>
<evidence type="ECO:0000256" key="6">
    <source>
        <dbReference type="ARBA" id="ARBA00022989"/>
    </source>
</evidence>
<proteinExistence type="inferred from homology"/>
<protein>
    <submittedName>
        <fullName evidence="10">Amino acid ABC transporter permease</fullName>
    </submittedName>
</protein>
<dbReference type="GO" id="GO:0043190">
    <property type="term" value="C:ATP-binding cassette (ABC) transporter complex"/>
    <property type="evidence" value="ECO:0007669"/>
    <property type="project" value="InterPro"/>
</dbReference>
<dbReference type="Pfam" id="PF00528">
    <property type="entry name" value="BPD_transp_1"/>
    <property type="match status" value="1"/>
</dbReference>
<evidence type="ECO:0000313" key="11">
    <source>
        <dbReference type="Proteomes" id="UP000298595"/>
    </source>
</evidence>
<feature type="transmembrane region" description="Helical" evidence="8">
    <location>
        <begin position="90"/>
        <end position="108"/>
    </location>
</feature>
<evidence type="ECO:0000256" key="7">
    <source>
        <dbReference type="ARBA" id="ARBA00023136"/>
    </source>
</evidence>
<evidence type="ECO:0000313" key="10">
    <source>
        <dbReference type="EMBL" id="QCN99679.1"/>
    </source>
</evidence>
<feature type="transmembrane region" description="Helical" evidence="8">
    <location>
        <begin position="189"/>
        <end position="216"/>
    </location>
</feature>
<keyword evidence="10" id="KW-0614">Plasmid</keyword>
<keyword evidence="3 8" id="KW-0813">Transport</keyword>
<geneLocation type="plasmid" evidence="10 11">
    <name>p4</name>
</geneLocation>
<dbReference type="InterPro" id="IPR035906">
    <property type="entry name" value="MetI-like_sf"/>
</dbReference>
<comment type="similarity">
    <text evidence="2">Belongs to the binding-protein-dependent transport system permease family. HisMQ subfamily.</text>
</comment>
<feature type="domain" description="ABC transmembrane type-1" evidence="9">
    <location>
        <begin position="20"/>
        <end position="208"/>
    </location>
</feature>
<dbReference type="GO" id="GO:0006865">
    <property type="term" value="P:amino acid transport"/>
    <property type="evidence" value="ECO:0007669"/>
    <property type="project" value="TreeGrafter"/>
</dbReference>
<keyword evidence="5 8" id="KW-0812">Transmembrane</keyword>
<name>A0A4D8PYR0_9PROT</name>
<keyword evidence="4" id="KW-1003">Cell membrane</keyword>
<sequence length="234" mass="25576">MQSLQFGWLSQNIGMLLHGALATILLTVAACAAGSLIGIAVGLCRQRGNLALRTLGATYVEAIRNTPLLVQAFIVYFGFSSVGFRLDPLSAALLALVVNCGAYSAEIFRAGFQSIQPAQHQAAESLALSKFQAFVHVILPQALRNIWVPLSGQFVLIMLASSIVSQISAEELTAFANQIQSSTFRSFEVYIVLAVMYLALSIVLKTLLSRMAYVLFPEQRVLRRSQRRARRGVR</sequence>
<comment type="subcellular location">
    <subcellularLocation>
        <location evidence="1">Cell inner membrane</location>
        <topology evidence="1">Multi-pass membrane protein</topology>
    </subcellularLocation>
    <subcellularLocation>
        <location evidence="8">Cell membrane</location>
        <topology evidence="8">Multi-pass membrane protein</topology>
    </subcellularLocation>
</comment>
<dbReference type="EMBL" id="CP032325">
    <property type="protein sequence ID" value="QCN99679.1"/>
    <property type="molecule type" value="Genomic_DNA"/>
</dbReference>
<reference evidence="10 11" key="1">
    <citation type="submission" date="2018-09" db="EMBL/GenBank/DDBJ databases">
        <title>Whole genome based analysis of evolution and adaptive divergence in Indian and Brazilian strains of Azospirillum brasilense.</title>
        <authorList>
            <person name="Singh C."/>
            <person name="Tripathi A.K."/>
        </authorList>
    </citation>
    <scope>NUCLEOTIDE SEQUENCE [LARGE SCALE GENOMIC DNA]</scope>
    <source>
        <strain evidence="10 11">MTCC4035</strain>
        <plasmid evidence="10 11">p4</plasmid>
    </source>
</reference>
<evidence type="ECO:0000256" key="4">
    <source>
        <dbReference type="ARBA" id="ARBA00022475"/>
    </source>
</evidence>
<dbReference type="AlphaFoldDB" id="A0A4D8PYR0"/>
<feature type="transmembrane region" description="Helical" evidence="8">
    <location>
        <begin position="146"/>
        <end position="169"/>
    </location>
</feature>
<evidence type="ECO:0000256" key="5">
    <source>
        <dbReference type="ARBA" id="ARBA00022692"/>
    </source>
</evidence>
<evidence type="ECO:0000256" key="8">
    <source>
        <dbReference type="RuleBase" id="RU363032"/>
    </source>
</evidence>
<evidence type="ECO:0000256" key="1">
    <source>
        <dbReference type="ARBA" id="ARBA00004429"/>
    </source>
</evidence>
<accession>A0A4D8PYR0</accession>
<dbReference type="Proteomes" id="UP000298595">
    <property type="component" value="Plasmid p4"/>
</dbReference>
<feature type="transmembrane region" description="Helical" evidence="8">
    <location>
        <begin position="20"/>
        <end position="44"/>
    </location>
</feature>
<dbReference type="SUPFAM" id="SSF161098">
    <property type="entry name" value="MetI-like"/>
    <property type="match status" value="1"/>
</dbReference>
<dbReference type="RefSeq" id="WP_137106850.1">
    <property type="nucleotide sequence ID" value="NZ_CP032325.1"/>
</dbReference>
<dbReference type="InterPro" id="IPR043429">
    <property type="entry name" value="ArtM/GltK/GlnP/TcyL/YhdX-like"/>
</dbReference>
<feature type="transmembrane region" description="Helical" evidence="8">
    <location>
        <begin position="65"/>
        <end position="84"/>
    </location>
</feature>
<dbReference type="NCBIfam" id="TIGR01726">
    <property type="entry name" value="HEQRo_perm_3TM"/>
    <property type="match status" value="1"/>
</dbReference>
<evidence type="ECO:0000256" key="3">
    <source>
        <dbReference type="ARBA" id="ARBA00022448"/>
    </source>
</evidence>
<dbReference type="PANTHER" id="PTHR30614">
    <property type="entry name" value="MEMBRANE COMPONENT OF AMINO ACID ABC TRANSPORTER"/>
    <property type="match status" value="1"/>
</dbReference>
<dbReference type="PANTHER" id="PTHR30614:SF35">
    <property type="entry name" value="ABC TRANSPORTER PERMEASE PROTEIN"/>
    <property type="match status" value="1"/>
</dbReference>
<gene>
    <name evidence="10" type="ORF">D3093_30965</name>
</gene>
<dbReference type="GO" id="GO:0022857">
    <property type="term" value="F:transmembrane transporter activity"/>
    <property type="evidence" value="ECO:0007669"/>
    <property type="project" value="InterPro"/>
</dbReference>
<dbReference type="PROSITE" id="PS50928">
    <property type="entry name" value="ABC_TM1"/>
    <property type="match status" value="1"/>
</dbReference>
<dbReference type="InterPro" id="IPR000515">
    <property type="entry name" value="MetI-like"/>
</dbReference>
<organism evidence="10 11">
    <name type="scientific">Azospirillum argentinense</name>
    <dbReference type="NCBI Taxonomy" id="2970906"/>
    <lineage>
        <taxon>Bacteria</taxon>
        <taxon>Pseudomonadati</taxon>
        <taxon>Pseudomonadota</taxon>
        <taxon>Alphaproteobacteria</taxon>
        <taxon>Rhodospirillales</taxon>
        <taxon>Azospirillaceae</taxon>
        <taxon>Azospirillum</taxon>
    </lineage>
</organism>
<dbReference type="InterPro" id="IPR010065">
    <property type="entry name" value="AA_ABC_transptr_permease_3TM"/>
</dbReference>
<dbReference type="KEGG" id="aare:D3093_30965"/>
<keyword evidence="6 8" id="KW-1133">Transmembrane helix</keyword>
<evidence type="ECO:0000259" key="9">
    <source>
        <dbReference type="PROSITE" id="PS50928"/>
    </source>
</evidence>
<keyword evidence="7 8" id="KW-0472">Membrane</keyword>
<dbReference type="CDD" id="cd06261">
    <property type="entry name" value="TM_PBP2"/>
    <property type="match status" value="1"/>
</dbReference>
<dbReference type="Gene3D" id="1.10.3720.10">
    <property type="entry name" value="MetI-like"/>
    <property type="match status" value="1"/>
</dbReference>